<evidence type="ECO:0000259" key="1">
    <source>
        <dbReference type="SMART" id="SM00458"/>
    </source>
</evidence>
<evidence type="ECO:0000313" key="2">
    <source>
        <dbReference type="EMBL" id="THV36394.1"/>
    </source>
</evidence>
<reference evidence="3" key="1">
    <citation type="submission" date="2019-04" db="EMBL/GenBank/DDBJ databases">
        <title>Nocardioides xinjiangensis sp. nov.</title>
        <authorList>
            <person name="Liu S."/>
        </authorList>
    </citation>
    <scope>NUCLEOTIDE SEQUENCE [LARGE SCALE GENOMIC DNA]</scope>
    <source>
        <strain evidence="3">18</strain>
    </source>
</reference>
<dbReference type="InterPro" id="IPR035992">
    <property type="entry name" value="Ricin_B-like_lectins"/>
</dbReference>
<gene>
    <name evidence="2" type="ORF">FAB82_21625</name>
</gene>
<feature type="domain" description="Ricin B lectin" evidence="1">
    <location>
        <begin position="68"/>
        <end position="204"/>
    </location>
</feature>
<dbReference type="PROSITE" id="PS50231">
    <property type="entry name" value="RICIN_B_LECTIN"/>
    <property type="match status" value="1"/>
</dbReference>
<dbReference type="Gene3D" id="2.80.10.50">
    <property type="match status" value="3"/>
</dbReference>
<comment type="caution">
    <text evidence="2">The sequence shown here is derived from an EMBL/GenBank/DDBJ whole genome shotgun (WGS) entry which is preliminary data.</text>
</comment>
<dbReference type="OrthoDB" id="4273937at2"/>
<organism evidence="2 3">
    <name type="scientific">Glycomyces buryatensis</name>
    <dbReference type="NCBI Taxonomy" id="2570927"/>
    <lineage>
        <taxon>Bacteria</taxon>
        <taxon>Bacillati</taxon>
        <taxon>Actinomycetota</taxon>
        <taxon>Actinomycetes</taxon>
        <taxon>Glycomycetales</taxon>
        <taxon>Glycomycetaceae</taxon>
        <taxon>Glycomyces</taxon>
    </lineage>
</organism>
<protein>
    <recommendedName>
        <fullName evidence="1">Ricin B lectin domain-containing protein</fullName>
    </recommendedName>
</protein>
<proteinExistence type="predicted"/>
<sequence length="225" mass="24131">MLTPPNPSFPVSESAKEYSMVSAAPDLSTLSRWTRNLAAFAAAIMLATAGLLAFQADRAEAQPPSTSDWYTIVSRHSGLAFDIQGASTATGAILTQYTNWENPNQQFRFIDSGNGYYRIQARHSGQVLDVWDFSTADGGTIAQYTNLNGNNQQWQVAKNSAGYYSFVNRHSGKAIDVYGWSTTAGAPIRQWAPTGATNQQFSLVPVGTTCGADTVLADIGTASDA</sequence>
<dbReference type="Pfam" id="PF14200">
    <property type="entry name" value="RicinB_lectin_2"/>
    <property type="match status" value="2"/>
</dbReference>
<dbReference type="Proteomes" id="UP000308760">
    <property type="component" value="Unassembled WGS sequence"/>
</dbReference>
<dbReference type="SMART" id="SM00458">
    <property type="entry name" value="RICIN"/>
    <property type="match status" value="1"/>
</dbReference>
<accession>A0A4S8Q7U1</accession>
<dbReference type="AlphaFoldDB" id="A0A4S8Q7U1"/>
<name>A0A4S8Q7U1_9ACTN</name>
<reference evidence="2 3" key="2">
    <citation type="submission" date="2019-05" db="EMBL/GenBank/DDBJ databases">
        <title>Glycomyces buryatensis sp. nov.</title>
        <authorList>
            <person name="Nikitina E."/>
        </authorList>
    </citation>
    <scope>NUCLEOTIDE SEQUENCE [LARGE SCALE GENOMIC DNA]</scope>
    <source>
        <strain evidence="2 3">18</strain>
    </source>
</reference>
<dbReference type="SUPFAM" id="SSF50370">
    <property type="entry name" value="Ricin B-like lectins"/>
    <property type="match status" value="1"/>
</dbReference>
<keyword evidence="3" id="KW-1185">Reference proteome</keyword>
<dbReference type="EMBL" id="STGY01000072">
    <property type="protein sequence ID" value="THV36394.1"/>
    <property type="molecule type" value="Genomic_DNA"/>
</dbReference>
<dbReference type="InterPro" id="IPR000772">
    <property type="entry name" value="Ricin_B_lectin"/>
</dbReference>
<dbReference type="RefSeq" id="WP_136536637.1">
    <property type="nucleotide sequence ID" value="NZ_STGY01000072.1"/>
</dbReference>
<evidence type="ECO:0000313" key="3">
    <source>
        <dbReference type="Proteomes" id="UP000308760"/>
    </source>
</evidence>